<accession>A0ABN3GVL6</accession>
<keyword evidence="2" id="KW-1185">Reference proteome</keyword>
<evidence type="ECO:0000313" key="1">
    <source>
        <dbReference type="EMBL" id="GAA2362323.1"/>
    </source>
</evidence>
<evidence type="ECO:0000313" key="2">
    <source>
        <dbReference type="Proteomes" id="UP001500253"/>
    </source>
</evidence>
<comment type="caution">
    <text evidence="1">The sequence shown here is derived from an EMBL/GenBank/DDBJ whole genome shotgun (WGS) entry which is preliminary data.</text>
</comment>
<reference evidence="1 2" key="1">
    <citation type="journal article" date="2019" name="Int. J. Syst. Evol. Microbiol.">
        <title>The Global Catalogue of Microorganisms (GCM) 10K type strain sequencing project: providing services to taxonomists for standard genome sequencing and annotation.</title>
        <authorList>
            <consortium name="The Broad Institute Genomics Platform"/>
            <consortium name="The Broad Institute Genome Sequencing Center for Infectious Disease"/>
            <person name="Wu L."/>
            <person name="Ma J."/>
        </authorList>
    </citation>
    <scope>NUCLEOTIDE SEQUENCE [LARGE SCALE GENOMIC DNA]</scope>
    <source>
        <strain evidence="1 2">JCM 4316</strain>
    </source>
</reference>
<dbReference type="Proteomes" id="UP001500253">
    <property type="component" value="Unassembled WGS sequence"/>
</dbReference>
<sequence>MQCATHVPQSSPITEYEAAGFTVEMRMGRTHYDHEVETRRACLLARRTRRT</sequence>
<organism evidence="1 2">
    <name type="scientific">Streptomyces cuspidosporus</name>
    <dbReference type="NCBI Taxonomy" id="66882"/>
    <lineage>
        <taxon>Bacteria</taxon>
        <taxon>Bacillati</taxon>
        <taxon>Actinomycetota</taxon>
        <taxon>Actinomycetes</taxon>
        <taxon>Kitasatosporales</taxon>
        <taxon>Streptomycetaceae</taxon>
        <taxon>Streptomyces</taxon>
    </lineage>
</organism>
<gene>
    <name evidence="1" type="ORF">GCM10010246_61650</name>
</gene>
<name>A0ABN3GVL6_9ACTN</name>
<dbReference type="EMBL" id="BAAASD010000034">
    <property type="protein sequence ID" value="GAA2362323.1"/>
    <property type="molecule type" value="Genomic_DNA"/>
</dbReference>
<proteinExistence type="predicted"/>
<protein>
    <submittedName>
        <fullName evidence="1">Uncharacterized protein</fullName>
    </submittedName>
</protein>